<evidence type="ECO:0008006" key="4">
    <source>
        <dbReference type="Google" id="ProtNLM"/>
    </source>
</evidence>
<evidence type="ECO:0000313" key="2">
    <source>
        <dbReference type="EMBL" id="OGK40590.1"/>
    </source>
</evidence>
<evidence type="ECO:0000256" key="1">
    <source>
        <dbReference type="SAM" id="Phobius"/>
    </source>
</evidence>
<protein>
    <recommendedName>
        <fullName evidence="4">Type II secretion system protein</fullName>
    </recommendedName>
</protein>
<dbReference type="NCBIfam" id="TIGR02532">
    <property type="entry name" value="IV_pilin_GFxxxE"/>
    <property type="match status" value="1"/>
</dbReference>
<keyword evidence="1" id="KW-0472">Membrane</keyword>
<dbReference type="STRING" id="1802056.A2954_00225"/>
<proteinExistence type="predicted"/>
<sequence>MIKKGFTFVETLVVISIFSLILPIILSILFIILQQQLRINSLTEVKRQGDFIADYLQNTISDNAYTIYDTNGTEICEVNSIDSYPHFSSPMPSILFRDKFNSEFSINYSAPNLSIDYSSPPVAPAPTLAFAQGQLNSPKVIIDTFSISCNRQSSFSAPLVSLNFRICYNISGSCSFSDPQKVVSLDYQTNIKLRSFPTE</sequence>
<dbReference type="InterPro" id="IPR012902">
    <property type="entry name" value="N_methyl_site"/>
</dbReference>
<reference evidence="2 3" key="1">
    <citation type="journal article" date="2016" name="Nat. Commun.">
        <title>Thousands of microbial genomes shed light on interconnected biogeochemical processes in an aquifer system.</title>
        <authorList>
            <person name="Anantharaman K."/>
            <person name="Brown C.T."/>
            <person name="Hug L.A."/>
            <person name="Sharon I."/>
            <person name="Castelle C.J."/>
            <person name="Probst A.J."/>
            <person name="Thomas B.C."/>
            <person name="Singh A."/>
            <person name="Wilkins M.J."/>
            <person name="Karaoz U."/>
            <person name="Brodie E.L."/>
            <person name="Williams K.H."/>
            <person name="Hubbard S.S."/>
            <person name="Banfield J.F."/>
        </authorList>
    </citation>
    <scope>NUCLEOTIDE SEQUENCE [LARGE SCALE GENOMIC DNA]</scope>
</reference>
<feature type="transmembrane region" description="Helical" evidence="1">
    <location>
        <begin position="12"/>
        <end position="33"/>
    </location>
</feature>
<organism evidence="2 3">
    <name type="scientific">Candidatus Roizmanbacteria bacterium RIFCSPLOWO2_01_FULL_37_12</name>
    <dbReference type="NCBI Taxonomy" id="1802056"/>
    <lineage>
        <taxon>Bacteria</taxon>
        <taxon>Candidatus Roizmaniibacteriota</taxon>
    </lineage>
</organism>
<evidence type="ECO:0000313" key="3">
    <source>
        <dbReference type="Proteomes" id="UP000177698"/>
    </source>
</evidence>
<comment type="caution">
    <text evidence="2">The sequence shown here is derived from an EMBL/GenBank/DDBJ whole genome shotgun (WGS) entry which is preliminary data.</text>
</comment>
<dbReference type="EMBL" id="MGAG01000023">
    <property type="protein sequence ID" value="OGK40590.1"/>
    <property type="molecule type" value="Genomic_DNA"/>
</dbReference>
<accession>A0A1F7IB58</accession>
<keyword evidence="1" id="KW-1133">Transmembrane helix</keyword>
<gene>
    <name evidence="2" type="ORF">A2954_00225</name>
</gene>
<name>A0A1F7IB58_9BACT</name>
<dbReference type="AlphaFoldDB" id="A0A1F7IB58"/>
<dbReference type="Proteomes" id="UP000177698">
    <property type="component" value="Unassembled WGS sequence"/>
</dbReference>
<keyword evidence="1" id="KW-0812">Transmembrane</keyword>